<evidence type="ECO:0000256" key="10">
    <source>
        <dbReference type="ARBA" id="ARBA00037301"/>
    </source>
</evidence>
<evidence type="ECO:0000256" key="7">
    <source>
        <dbReference type="ARBA" id="ARBA00022989"/>
    </source>
</evidence>
<comment type="caution">
    <text evidence="15">The sequence shown here is derived from an EMBL/GenBank/DDBJ whole genome shotgun (WGS) entry which is preliminary data.</text>
</comment>
<dbReference type="PANTHER" id="PTHR46012">
    <property type="entry name" value="IP22168P"/>
    <property type="match status" value="1"/>
</dbReference>
<evidence type="ECO:0000256" key="1">
    <source>
        <dbReference type="ARBA" id="ARBA00004606"/>
    </source>
</evidence>
<name>A0AAW0UL99_SCYPA</name>
<dbReference type="Pfam" id="PF01501">
    <property type="entry name" value="Glyco_transf_8"/>
    <property type="match status" value="1"/>
</dbReference>
<keyword evidence="3" id="KW-0328">Glycosyltransferase</keyword>
<evidence type="ECO:0000256" key="13">
    <source>
        <dbReference type="SAM" id="MobiDB-lite"/>
    </source>
</evidence>
<sequence>MRLARLYYTGRARQAVPRAPSPRPATLRPPLPAGHPADAGVKEPKSPQLGMANGGASSRHGHASPFVEVIESDQCWTSRGGIQGAMQTCHLYLPVLPFVQHWTRDGLNRRARMRGTIVYLLTALFYSALLLLMLSHSGLDLNSDSITYITFGSTDQDKKNEVVFFIILCEGNAQREEASSIARQLRQAAVMVKSAAALTSTTLRYLVVADSKELYYNFSNLTSGWPVEYQRRVSFEWYPVWYPEDREDMRSMFRTCATERLFLPDMFPSVDAAIYVDTDLIFLSPPEDLWAEFQKFDEVQVAAMAPCLYHYGSFRNKVPFYGDTGLNAGVMHMNLTRMKDFPGGGWIAANMKVFDIFKKRIKLADQDILNILFYKYPEYLFELGCEWNYRMYQCSDGNKCPGAARSGISILHGNAMSFVKGNEMKLQTVFEVWEQHELGKPLTILLSELERKLKFVSSQHLPSKCVRTHNIDDMLTRAIKKHIL</sequence>
<evidence type="ECO:0000313" key="16">
    <source>
        <dbReference type="Proteomes" id="UP001487740"/>
    </source>
</evidence>
<dbReference type="EMBL" id="JARAKH010000010">
    <property type="protein sequence ID" value="KAK8400449.1"/>
    <property type="molecule type" value="Genomic_DNA"/>
</dbReference>
<keyword evidence="9" id="KW-0325">Glycoprotein</keyword>
<evidence type="ECO:0000313" key="15">
    <source>
        <dbReference type="EMBL" id="KAK8400449.1"/>
    </source>
</evidence>
<dbReference type="PANTHER" id="PTHR46012:SF2">
    <property type="entry name" value="IP22168P"/>
    <property type="match status" value="1"/>
</dbReference>
<dbReference type="InterPro" id="IPR029044">
    <property type="entry name" value="Nucleotide-diphossugar_trans"/>
</dbReference>
<dbReference type="Proteomes" id="UP001487740">
    <property type="component" value="Unassembled WGS sequence"/>
</dbReference>
<comment type="function">
    <text evidence="10">Glycosyltransferase which elongates the O-linked glucose attached to EGF-like repeats in the extracellular domain of Notch proteins by catalyzing the addition of xylose.</text>
</comment>
<dbReference type="GO" id="GO:0016266">
    <property type="term" value="P:protein O-linked glycosylation via N-acetyl-galactosamine"/>
    <property type="evidence" value="ECO:0007669"/>
    <property type="project" value="TreeGrafter"/>
</dbReference>
<gene>
    <name evidence="15" type="ORF">O3P69_003243</name>
</gene>
<evidence type="ECO:0000256" key="11">
    <source>
        <dbReference type="ARBA" id="ARBA00038854"/>
    </source>
</evidence>
<organism evidence="15 16">
    <name type="scientific">Scylla paramamosain</name>
    <name type="common">Mud crab</name>
    <dbReference type="NCBI Taxonomy" id="85552"/>
    <lineage>
        <taxon>Eukaryota</taxon>
        <taxon>Metazoa</taxon>
        <taxon>Ecdysozoa</taxon>
        <taxon>Arthropoda</taxon>
        <taxon>Crustacea</taxon>
        <taxon>Multicrustacea</taxon>
        <taxon>Malacostraca</taxon>
        <taxon>Eumalacostraca</taxon>
        <taxon>Eucarida</taxon>
        <taxon>Decapoda</taxon>
        <taxon>Pleocyemata</taxon>
        <taxon>Brachyura</taxon>
        <taxon>Eubrachyura</taxon>
        <taxon>Portunoidea</taxon>
        <taxon>Portunidae</taxon>
        <taxon>Portuninae</taxon>
        <taxon>Scylla</taxon>
    </lineage>
</organism>
<keyword evidence="5 14" id="KW-0812">Transmembrane</keyword>
<evidence type="ECO:0000256" key="5">
    <source>
        <dbReference type="ARBA" id="ARBA00022692"/>
    </source>
</evidence>
<dbReference type="SUPFAM" id="SSF53448">
    <property type="entry name" value="Nucleotide-diphospho-sugar transferases"/>
    <property type="match status" value="1"/>
</dbReference>
<evidence type="ECO:0000256" key="6">
    <source>
        <dbReference type="ARBA" id="ARBA00022968"/>
    </source>
</evidence>
<keyword evidence="8 14" id="KW-0472">Membrane</keyword>
<evidence type="ECO:0000256" key="9">
    <source>
        <dbReference type="ARBA" id="ARBA00023180"/>
    </source>
</evidence>
<evidence type="ECO:0000256" key="3">
    <source>
        <dbReference type="ARBA" id="ARBA00022676"/>
    </source>
</evidence>
<keyword evidence="16" id="KW-1185">Reference proteome</keyword>
<accession>A0AAW0UL99</accession>
<evidence type="ECO:0000256" key="2">
    <source>
        <dbReference type="ARBA" id="ARBA00006351"/>
    </source>
</evidence>
<dbReference type="GO" id="GO:0140563">
    <property type="term" value="F:UDP-D-xylose:beta-D-glucoside alpha-1,3-D-xylosyltransferase activity"/>
    <property type="evidence" value="ECO:0007669"/>
    <property type="project" value="UniProtKB-EC"/>
</dbReference>
<dbReference type="GO" id="GO:0016020">
    <property type="term" value="C:membrane"/>
    <property type="evidence" value="ECO:0007669"/>
    <property type="project" value="UniProtKB-SubCell"/>
</dbReference>
<feature type="transmembrane region" description="Helical" evidence="14">
    <location>
        <begin position="117"/>
        <end position="135"/>
    </location>
</feature>
<comment type="similarity">
    <text evidence="2">Belongs to the glycosyltransferase 8 family.</text>
</comment>
<dbReference type="Gene3D" id="3.90.550.10">
    <property type="entry name" value="Spore Coat Polysaccharide Biosynthesis Protein SpsA, Chain A"/>
    <property type="match status" value="1"/>
</dbReference>
<evidence type="ECO:0000256" key="8">
    <source>
        <dbReference type="ARBA" id="ARBA00023136"/>
    </source>
</evidence>
<evidence type="ECO:0000256" key="14">
    <source>
        <dbReference type="SAM" id="Phobius"/>
    </source>
</evidence>
<comment type="subcellular location">
    <subcellularLocation>
        <location evidence="1">Membrane</location>
        <topology evidence="1">Single-pass type II membrane protein</topology>
    </subcellularLocation>
</comment>
<dbReference type="InterPro" id="IPR002495">
    <property type="entry name" value="Glyco_trans_8"/>
</dbReference>
<dbReference type="InterPro" id="IPR051993">
    <property type="entry name" value="Glycosyltransferase_8"/>
</dbReference>
<feature type="compositionally biased region" description="Pro residues" evidence="13">
    <location>
        <begin position="19"/>
        <end position="33"/>
    </location>
</feature>
<dbReference type="AlphaFoldDB" id="A0AAW0UL99"/>
<keyword evidence="4" id="KW-0808">Transferase</keyword>
<protein>
    <recommendedName>
        <fullName evidence="11">UDP-D-xylose:beta-D-glucoside alpha-1,3-D-xylosyltransferase</fullName>
        <ecNumber evidence="11">2.4.2.42</ecNumber>
    </recommendedName>
</protein>
<proteinExistence type="inferred from homology"/>
<reference evidence="15 16" key="1">
    <citation type="submission" date="2023-03" db="EMBL/GenBank/DDBJ databases">
        <title>High-quality genome of Scylla paramamosain provides insights in environmental adaptation.</title>
        <authorList>
            <person name="Zhang L."/>
        </authorList>
    </citation>
    <scope>NUCLEOTIDE SEQUENCE [LARGE SCALE GENOMIC DNA]</scope>
    <source>
        <strain evidence="15">LZ_2023a</strain>
        <tissue evidence="15">Muscle</tissue>
    </source>
</reference>
<feature type="region of interest" description="Disordered" evidence="13">
    <location>
        <begin position="13"/>
        <end position="60"/>
    </location>
</feature>
<dbReference type="EC" id="2.4.2.42" evidence="11"/>
<evidence type="ECO:0000256" key="4">
    <source>
        <dbReference type="ARBA" id="ARBA00022679"/>
    </source>
</evidence>
<comment type="catalytic activity">
    <reaction evidence="12">
        <text>3-O-(beta-D-glucosyl)-L-seryl-[EGF-like domain protein] + UDP-alpha-D-xylose = 3-O-[alpha-D-xylosyl-(1-&gt;3)-beta-D-glucosyl]-L-seryl-[EGF-like domain protein] + UDP + H(+)</text>
        <dbReference type="Rhea" id="RHEA:56064"/>
        <dbReference type="Rhea" id="RHEA-COMP:14610"/>
        <dbReference type="Rhea" id="RHEA-COMP:14611"/>
        <dbReference type="ChEBI" id="CHEBI:15378"/>
        <dbReference type="ChEBI" id="CHEBI:57632"/>
        <dbReference type="ChEBI" id="CHEBI:58223"/>
        <dbReference type="ChEBI" id="CHEBI:140575"/>
        <dbReference type="ChEBI" id="CHEBI:140576"/>
        <dbReference type="EC" id="2.4.2.42"/>
    </reaction>
</comment>
<keyword evidence="6" id="KW-0735">Signal-anchor</keyword>
<keyword evidence="7 14" id="KW-1133">Transmembrane helix</keyword>
<evidence type="ECO:0000256" key="12">
    <source>
        <dbReference type="ARBA" id="ARBA00049181"/>
    </source>
</evidence>